<evidence type="ECO:0000259" key="4">
    <source>
        <dbReference type="PROSITE" id="PS50102"/>
    </source>
</evidence>
<feature type="domain" description="RRM" evidence="4">
    <location>
        <begin position="45"/>
        <end position="127"/>
    </location>
</feature>
<dbReference type="InterPro" id="IPR035979">
    <property type="entry name" value="RBD_domain_sf"/>
</dbReference>
<feature type="region of interest" description="Disordered" evidence="3">
    <location>
        <begin position="1"/>
        <end position="49"/>
    </location>
</feature>
<gene>
    <name evidence="5" type="ORF">g.61494</name>
</gene>
<evidence type="ECO:0000256" key="2">
    <source>
        <dbReference type="PROSITE-ProRule" id="PRU00176"/>
    </source>
</evidence>
<dbReference type="CDD" id="cd00590">
    <property type="entry name" value="RRM_SF"/>
    <property type="match status" value="2"/>
</dbReference>
<dbReference type="PROSITE" id="PS50102">
    <property type="entry name" value="RRM"/>
    <property type="match status" value="3"/>
</dbReference>
<feature type="compositionally biased region" description="Low complexity" evidence="3">
    <location>
        <begin position="14"/>
        <end position="30"/>
    </location>
</feature>
<evidence type="ECO:0000256" key="1">
    <source>
        <dbReference type="ARBA" id="ARBA00022884"/>
    </source>
</evidence>
<dbReference type="EMBL" id="GDKF01007061">
    <property type="protein sequence ID" value="JAT71561.1"/>
    <property type="molecule type" value="Transcribed_RNA"/>
</dbReference>
<organism evidence="5">
    <name type="scientific">Auxenochlorella protothecoides</name>
    <name type="common">Green microalga</name>
    <name type="synonym">Chlorella protothecoides</name>
    <dbReference type="NCBI Taxonomy" id="3075"/>
    <lineage>
        <taxon>Eukaryota</taxon>
        <taxon>Viridiplantae</taxon>
        <taxon>Chlorophyta</taxon>
        <taxon>core chlorophytes</taxon>
        <taxon>Trebouxiophyceae</taxon>
        <taxon>Chlorellales</taxon>
        <taxon>Chlorellaceae</taxon>
        <taxon>Auxenochlorella</taxon>
    </lineage>
</organism>
<protein>
    <recommendedName>
        <fullName evidence="4">RRM domain-containing protein</fullName>
    </recommendedName>
</protein>
<dbReference type="PANTHER" id="PTHR21245">
    <property type="entry name" value="HETEROGENEOUS NUCLEAR RIBONUCLEOPROTEIN"/>
    <property type="match status" value="1"/>
</dbReference>
<keyword evidence="1 2" id="KW-0694">RNA-binding</keyword>
<evidence type="ECO:0000256" key="3">
    <source>
        <dbReference type="SAM" id="MobiDB-lite"/>
    </source>
</evidence>
<name>A0A1D1ZXI1_AUXPR</name>
<dbReference type="InterPro" id="IPR012677">
    <property type="entry name" value="Nucleotide-bd_a/b_plait_sf"/>
</dbReference>
<feature type="domain" description="RRM" evidence="4">
    <location>
        <begin position="129"/>
        <end position="211"/>
    </location>
</feature>
<dbReference type="SMART" id="SM00360">
    <property type="entry name" value="RRM"/>
    <property type="match status" value="3"/>
</dbReference>
<dbReference type="Gene3D" id="3.30.70.330">
    <property type="match status" value="3"/>
</dbReference>
<reference evidence="5" key="1">
    <citation type="submission" date="2015-08" db="EMBL/GenBank/DDBJ databases">
        <authorList>
            <person name="Babu N.S."/>
            <person name="Beckwith C.J."/>
            <person name="Beseler K.G."/>
            <person name="Brison A."/>
            <person name="Carone J.V."/>
            <person name="Caskin T.P."/>
            <person name="Diamond M."/>
            <person name="Durham M.E."/>
            <person name="Foxe J.M."/>
            <person name="Go M."/>
            <person name="Henderson B.A."/>
            <person name="Jones I.B."/>
            <person name="McGettigan J.A."/>
            <person name="Micheletti S.J."/>
            <person name="Nasrallah M.E."/>
            <person name="Ortiz D."/>
            <person name="Piller C.R."/>
            <person name="Privatt S.R."/>
            <person name="Schneider S.L."/>
            <person name="Sharp S."/>
            <person name="Smith T.C."/>
            <person name="Stanton J.D."/>
            <person name="Ullery H.E."/>
            <person name="Wilson R.J."/>
            <person name="Serrano M.G."/>
            <person name="Buck G."/>
            <person name="Lee V."/>
            <person name="Wang Y."/>
            <person name="Carvalho R."/>
            <person name="Voegtly L."/>
            <person name="Shi R."/>
            <person name="Duckworth R."/>
            <person name="Johnson A."/>
            <person name="Loviza R."/>
            <person name="Walstead R."/>
            <person name="Shah Z."/>
            <person name="Kiflezghi M."/>
            <person name="Wade K."/>
            <person name="Ball S.L."/>
            <person name="Bradley K.W."/>
            <person name="Asai D.J."/>
            <person name="Bowman C.A."/>
            <person name="Russell D.A."/>
            <person name="Pope W.H."/>
            <person name="Jacobs-Sera D."/>
            <person name="Hendrix R.W."/>
            <person name="Hatfull G.F."/>
        </authorList>
    </citation>
    <scope>NUCLEOTIDE SEQUENCE</scope>
</reference>
<proteinExistence type="predicted"/>
<sequence>MYDDAPETSEPAKEPASGAAEEPSAAPTAAQPDEGDPLSLPPHGADVFVGGVPRTATSDQIRDWASKIGEVHSVTLVPDVTDPTQNRGYGFVVFTTRDAATAALAQLHSTELPDHPGFKVRVQPSQSKHRLFLGGLPNSLTQAELRAVLEPALRGLEGVELMMSRENPESNRGFAFLDMYNAAAAKAARAVLSAPDFRVGGRGVTVDFAEPSARGPGADRGAAAKPAPSRNVFVGGLPAGAGEDALREAFARFGAVDRVHVPRPRDGEPASKFGFVTFAEREAATAAVEAGDEVEVAGEHVTVRYGRSEPGSARGRGRGGGGGRYGAAGYADMGMGAGQGGMVPLVPVQLADGQIGYMMQPGAFMGGNMMMMGGGGGGYYTTQQGAWGGGGGGPQRGDGGGARGGRGQSRYRPY</sequence>
<dbReference type="SUPFAM" id="SSF54928">
    <property type="entry name" value="RNA-binding domain, RBD"/>
    <property type="match status" value="3"/>
</dbReference>
<dbReference type="Pfam" id="PF00076">
    <property type="entry name" value="RRM_1"/>
    <property type="match status" value="3"/>
</dbReference>
<accession>A0A1D1ZXI1</accession>
<dbReference type="AlphaFoldDB" id="A0A1D1ZXI1"/>
<feature type="region of interest" description="Disordered" evidence="3">
    <location>
        <begin position="387"/>
        <end position="414"/>
    </location>
</feature>
<evidence type="ECO:0000313" key="5">
    <source>
        <dbReference type="EMBL" id="JAT71561.1"/>
    </source>
</evidence>
<dbReference type="InterPro" id="IPR000504">
    <property type="entry name" value="RRM_dom"/>
</dbReference>
<dbReference type="GO" id="GO:0003723">
    <property type="term" value="F:RNA binding"/>
    <property type="evidence" value="ECO:0007669"/>
    <property type="project" value="UniProtKB-UniRule"/>
</dbReference>
<feature type="compositionally biased region" description="Gly residues" evidence="3">
    <location>
        <begin position="387"/>
        <end position="407"/>
    </location>
</feature>
<feature type="domain" description="RRM" evidence="4">
    <location>
        <begin position="230"/>
        <end position="308"/>
    </location>
</feature>